<organism evidence="3">
    <name type="scientific">Enterobius vermicularis</name>
    <name type="common">Human pinworm</name>
    <dbReference type="NCBI Taxonomy" id="51028"/>
    <lineage>
        <taxon>Eukaryota</taxon>
        <taxon>Metazoa</taxon>
        <taxon>Ecdysozoa</taxon>
        <taxon>Nematoda</taxon>
        <taxon>Chromadorea</taxon>
        <taxon>Rhabditida</taxon>
        <taxon>Spirurina</taxon>
        <taxon>Oxyuridomorpha</taxon>
        <taxon>Oxyuroidea</taxon>
        <taxon>Oxyuridae</taxon>
        <taxon>Enterobius</taxon>
    </lineage>
</organism>
<dbReference type="Gene3D" id="1.25.40.20">
    <property type="entry name" value="Ankyrin repeat-containing domain"/>
    <property type="match status" value="1"/>
</dbReference>
<accession>A0A0N4VD71</accession>
<sequence>MMECERWLQARINDLRRRSVLDQSTNVRKLPEKLQKSFTAFNSSELNVRGESLILSVVKYEPDKVNQIRYISMLVRSGCDPSIPDARHLRTPLMVACIRNNEAVALHLITLNCNLVACDRLGNNALMYATMYCQAIVVKRLMVQLAALWAFDAYTIKNCSGLTAESVARKNDRILFAKLVS</sequence>
<dbReference type="InterPro" id="IPR002110">
    <property type="entry name" value="Ankyrin_rpt"/>
</dbReference>
<reference evidence="1 2" key="2">
    <citation type="submission" date="2018-10" db="EMBL/GenBank/DDBJ databases">
        <authorList>
            <consortium name="Pathogen Informatics"/>
        </authorList>
    </citation>
    <scope>NUCLEOTIDE SEQUENCE [LARGE SCALE GENOMIC DNA]</scope>
</reference>
<dbReference type="InterPro" id="IPR036770">
    <property type="entry name" value="Ankyrin_rpt-contain_sf"/>
</dbReference>
<dbReference type="Proteomes" id="UP000274131">
    <property type="component" value="Unassembled WGS sequence"/>
</dbReference>
<dbReference type="STRING" id="51028.A0A0N4VD71"/>
<reference evidence="3" key="1">
    <citation type="submission" date="2017-02" db="UniProtKB">
        <authorList>
            <consortium name="WormBaseParasite"/>
        </authorList>
    </citation>
    <scope>IDENTIFICATION</scope>
</reference>
<evidence type="ECO:0000313" key="1">
    <source>
        <dbReference type="EMBL" id="VDD93276.1"/>
    </source>
</evidence>
<gene>
    <name evidence="1" type="ORF">EVEC_LOCUS8027</name>
</gene>
<evidence type="ECO:0000313" key="3">
    <source>
        <dbReference type="WBParaSite" id="EVEC_0000854301-mRNA-1"/>
    </source>
</evidence>
<protein>
    <submittedName>
        <fullName evidence="3">ANK_REP_REGION domain-containing protein</fullName>
    </submittedName>
</protein>
<keyword evidence="2" id="KW-1185">Reference proteome</keyword>
<dbReference type="AlphaFoldDB" id="A0A0N4VD71"/>
<name>A0A0N4VD71_ENTVE</name>
<dbReference type="OrthoDB" id="412109at2759"/>
<dbReference type="SUPFAM" id="SSF48403">
    <property type="entry name" value="Ankyrin repeat"/>
    <property type="match status" value="1"/>
</dbReference>
<dbReference type="EMBL" id="UXUI01009220">
    <property type="protein sequence ID" value="VDD93276.1"/>
    <property type="molecule type" value="Genomic_DNA"/>
</dbReference>
<evidence type="ECO:0000313" key="2">
    <source>
        <dbReference type="Proteomes" id="UP000274131"/>
    </source>
</evidence>
<dbReference type="WBParaSite" id="EVEC_0000854301-mRNA-1">
    <property type="protein sequence ID" value="EVEC_0000854301-mRNA-1"/>
    <property type="gene ID" value="EVEC_0000854301"/>
</dbReference>
<dbReference type="Pfam" id="PF12796">
    <property type="entry name" value="Ank_2"/>
    <property type="match status" value="1"/>
</dbReference>
<proteinExistence type="predicted"/>